<dbReference type="STRING" id="284592.B5RU27"/>
<dbReference type="FunCoup" id="B5RU27">
    <property type="interactions" value="46"/>
</dbReference>
<dbReference type="Pfam" id="PF12739">
    <property type="entry name" value="TRAPPC-Trs85"/>
    <property type="match status" value="1"/>
</dbReference>
<evidence type="ECO:0000256" key="1">
    <source>
        <dbReference type="SAM" id="MobiDB-lite"/>
    </source>
</evidence>
<dbReference type="VEuPathDB" id="FungiDB:DEHA2E16830g"/>
<evidence type="ECO:0000313" key="3">
    <source>
        <dbReference type="Proteomes" id="UP000000599"/>
    </source>
</evidence>
<keyword evidence="3" id="KW-1185">Reference proteome</keyword>
<dbReference type="eggNOG" id="KOG1938">
    <property type="taxonomic scope" value="Eukaryota"/>
</dbReference>
<dbReference type="InterPro" id="IPR024420">
    <property type="entry name" value="TRAPP_III_complex_Trs85"/>
</dbReference>
<proteinExistence type="predicted"/>
<protein>
    <submittedName>
        <fullName evidence="2">DEHA2E16830p</fullName>
    </submittedName>
</protein>
<dbReference type="PANTHER" id="PTHR12975">
    <property type="entry name" value="TRANSPORT PROTEIN TRAPP"/>
    <property type="match status" value="1"/>
</dbReference>
<reference evidence="2 3" key="1">
    <citation type="journal article" date="2004" name="Nature">
        <title>Genome evolution in yeasts.</title>
        <authorList>
            <consortium name="Genolevures"/>
            <person name="Dujon B."/>
            <person name="Sherman D."/>
            <person name="Fischer G."/>
            <person name="Durrens P."/>
            <person name="Casaregola S."/>
            <person name="Lafontaine I."/>
            <person name="de Montigny J."/>
            <person name="Marck C."/>
            <person name="Neuveglise C."/>
            <person name="Talla E."/>
            <person name="Goffard N."/>
            <person name="Frangeul L."/>
            <person name="Aigle M."/>
            <person name="Anthouard V."/>
            <person name="Babour A."/>
            <person name="Barbe V."/>
            <person name="Barnay S."/>
            <person name="Blanchin S."/>
            <person name="Beckerich J.M."/>
            <person name="Beyne E."/>
            <person name="Bleykasten C."/>
            <person name="Boisrame A."/>
            <person name="Boyer J."/>
            <person name="Cattolico L."/>
            <person name="Confanioleri F."/>
            <person name="de Daruvar A."/>
            <person name="Despons L."/>
            <person name="Fabre E."/>
            <person name="Fairhead C."/>
            <person name="Ferry-Dumazet H."/>
            <person name="Groppi A."/>
            <person name="Hantraye F."/>
            <person name="Hennequin C."/>
            <person name="Jauniaux N."/>
            <person name="Joyet P."/>
            <person name="Kachouri R."/>
            <person name="Kerrest A."/>
            <person name="Koszul R."/>
            <person name="Lemaire M."/>
            <person name="Lesur I."/>
            <person name="Ma L."/>
            <person name="Muller H."/>
            <person name="Nicaud J.M."/>
            <person name="Nikolski M."/>
            <person name="Oztas S."/>
            <person name="Ozier-Kalogeropoulos O."/>
            <person name="Pellenz S."/>
            <person name="Potier S."/>
            <person name="Richard G.F."/>
            <person name="Straub M.L."/>
            <person name="Suleau A."/>
            <person name="Swennene D."/>
            <person name="Tekaia F."/>
            <person name="Wesolowski-Louvel M."/>
            <person name="Westhof E."/>
            <person name="Wirth B."/>
            <person name="Zeniou-Meyer M."/>
            <person name="Zivanovic I."/>
            <person name="Bolotin-Fukuhara M."/>
            <person name="Thierry A."/>
            <person name="Bouchier C."/>
            <person name="Caudron B."/>
            <person name="Scarpelli C."/>
            <person name="Gaillardin C."/>
            <person name="Weissenbach J."/>
            <person name="Wincker P."/>
            <person name="Souciet J.L."/>
        </authorList>
    </citation>
    <scope>NUCLEOTIDE SEQUENCE [LARGE SCALE GENOMIC DNA]</scope>
    <source>
        <strain evidence="3">ATCC 36239 / CBS 767 / BCRC 21394 / JCM 1990 / NBRC 0083 / IGC 2968</strain>
    </source>
</reference>
<dbReference type="OMA" id="YGNNAKY"/>
<gene>
    <name evidence="2" type="ordered locus">DEHA2E16830g</name>
</gene>
<dbReference type="InParanoid" id="B5RU27"/>
<dbReference type="GeneID" id="8998772"/>
<dbReference type="PANTHER" id="PTHR12975:SF6">
    <property type="entry name" value="TRAFFICKING PROTEIN PARTICLE COMPLEX SUBUNIT 8"/>
    <property type="match status" value="1"/>
</dbReference>
<sequence>MDYPEGLDPYTARQNLLHHSFSPLISVQSSYNADVMVQTVLKDESTSILSILKAYGNNAKYHVPNQIFRITNTQLITKSYPSFPVRFEPSLPELLSVINASWSTTTGPGNGGARSGGKMPSLFSISSLEMLLKHMASCKTHQYDLYVNFFNKIITSNKIVPFETFNHPISQVFVIDFHTETIESLRKSIVEFRNFNFPKYFSIDDLLMHVFILHDPQKTSDSELLNFQNEIKAQLNIQTTCIPIEGSVSGINEEEFVKLFKNENSTIEEDLQRISLQQTSKIQTIEKDFLNIPEKIDLIIRTKVYEYINRFLIPHMEKKIRIWDDQILAPKKSIAGRFFSVSKKLFNNNDSPSNSNSNSFSESSFNYNENYYHKHSAEQKIRKLADWSLILKDFKYAYSTYELIRKDYTNDKAWVYVASTQEMCIVSLLLTQTQQINQTTTRPDRNTLRKIRHDIIEPYLDNLSYTFKSRLNLRSYNIKTLLVIIELLLCMCSTFNISWWWNDLIEKYLCKCINEFDSHLVGNNQKSQVIRALLYERLGYHFGKCILLNDQNKGLIDMSKLETGKEIHEDTENQSNEKDNAEEEEVKESNEEEGYYVNPNKLSVNKNNSIVGLTRFRKSSIWYLLSIKEWLILENYNQIEYLIQNIRYNYNLNDFTNEWYDRNDLLLSYVKNCLKEHNLNDTQDP</sequence>
<name>B5RU27_DEBHA</name>
<organism evidence="2 3">
    <name type="scientific">Debaryomyces hansenii (strain ATCC 36239 / CBS 767 / BCRC 21394 / JCM 1990 / NBRC 0083 / IGC 2968)</name>
    <name type="common">Yeast</name>
    <name type="synonym">Torulaspora hansenii</name>
    <dbReference type="NCBI Taxonomy" id="284592"/>
    <lineage>
        <taxon>Eukaryota</taxon>
        <taxon>Fungi</taxon>
        <taxon>Dikarya</taxon>
        <taxon>Ascomycota</taxon>
        <taxon>Saccharomycotina</taxon>
        <taxon>Pichiomycetes</taxon>
        <taxon>Debaryomycetaceae</taxon>
        <taxon>Debaryomyces</taxon>
    </lineage>
</organism>
<dbReference type="KEGG" id="dha:DEHA2E16830g"/>
<dbReference type="Proteomes" id="UP000000599">
    <property type="component" value="Chromosome E"/>
</dbReference>
<feature type="compositionally biased region" description="Basic and acidic residues" evidence="1">
    <location>
        <begin position="566"/>
        <end position="579"/>
    </location>
</feature>
<evidence type="ECO:0000313" key="2">
    <source>
        <dbReference type="EMBL" id="CAR65839.1"/>
    </source>
</evidence>
<feature type="compositionally biased region" description="Acidic residues" evidence="1">
    <location>
        <begin position="580"/>
        <end position="592"/>
    </location>
</feature>
<dbReference type="HOGENOM" id="CLU_028342_0_0_1"/>
<dbReference type="AlphaFoldDB" id="B5RU27"/>
<feature type="region of interest" description="Disordered" evidence="1">
    <location>
        <begin position="566"/>
        <end position="592"/>
    </location>
</feature>
<dbReference type="OrthoDB" id="203724at2759"/>
<dbReference type="GO" id="GO:1990072">
    <property type="term" value="C:TRAPPIII protein complex"/>
    <property type="evidence" value="ECO:0007669"/>
    <property type="project" value="TreeGrafter"/>
</dbReference>
<dbReference type="RefSeq" id="XP_002770496.1">
    <property type="nucleotide sequence ID" value="XM_002770450.1"/>
</dbReference>
<dbReference type="EMBL" id="CR382137">
    <property type="protein sequence ID" value="CAR65839.1"/>
    <property type="molecule type" value="Genomic_DNA"/>
</dbReference>
<accession>B5RU27</accession>